<dbReference type="Pfam" id="PF16763">
    <property type="entry name" value="Spidroin_N"/>
    <property type="match status" value="1"/>
</dbReference>
<dbReference type="Gene3D" id="1.10.274.60">
    <property type="entry name" value="Spidroin, repetitive domain"/>
    <property type="match status" value="1"/>
</dbReference>
<comment type="caution">
    <text evidence="5">The sequence shown here is derived from an EMBL/GenBank/DDBJ whole genome shotgun (WGS) entry which is preliminary data.</text>
</comment>
<feature type="signal peptide" evidence="2">
    <location>
        <begin position="1"/>
        <end position="23"/>
    </location>
</feature>
<dbReference type="Gene3D" id="1.10.274.70">
    <property type="match status" value="1"/>
</dbReference>
<dbReference type="AlphaFoldDB" id="A0A4Y2PU13"/>
<accession>A0A4Y2PU13</accession>
<proteinExistence type="predicted"/>
<dbReference type="InterPro" id="IPR043070">
    <property type="entry name" value="Spidroin_repeat"/>
</dbReference>
<dbReference type="InterPro" id="IPR021001">
    <property type="entry name" value="Spidroin_C"/>
</dbReference>
<feature type="region of interest" description="Disordered" evidence="1">
    <location>
        <begin position="202"/>
        <end position="228"/>
    </location>
</feature>
<evidence type="ECO:0000256" key="2">
    <source>
        <dbReference type="SAM" id="SignalP"/>
    </source>
</evidence>
<dbReference type="Gene3D" id="1.10.10.1350">
    <property type="entry name" value="Spidroin domain, C-terminal domain"/>
    <property type="match status" value="1"/>
</dbReference>
<dbReference type="EMBL" id="BGPR01012113">
    <property type="protein sequence ID" value="GBN54612.1"/>
    <property type="molecule type" value="Genomic_DNA"/>
</dbReference>
<dbReference type="OrthoDB" id="6437966at2759"/>
<keyword evidence="2" id="KW-0732">Signal</keyword>
<dbReference type="InterPro" id="IPR038243">
    <property type="entry name" value="Spidroin_N_sf"/>
</dbReference>
<evidence type="ECO:0000313" key="5">
    <source>
        <dbReference type="EMBL" id="GBN54612.1"/>
    </source>
</evidence>
<dbReference type="Pfam" id="PF11260">
    <property type="entry name" value="Spidroin_MaSp"/>
    <property type="match status" value="1"/>
</dbReference>
<dbReference type="InterPro" id="IPR031913">
    <property type="entry name" value="Spidroin_N"/>
</dbReference>
<protein>
    <recommendedName>
        <fullName evidence="7">Spidroin N-terminal domain-containing protein</fullName>
    </recommendedName>
</protein>
<dbReference type="InterPro" id="IPR038542">
    <property type="entry name" value="Spidroin_C_sf"/>
</dbReference>
<name>A0A4Y2PU13_ARAVE</name>
<evidence type="ECO:0000259" key="3">
    <source>
        <dbReference type="Pfam" id="PF11260"/>
    </source>
</evidence>
<feature type="domain" description="Spidroin N-terminal" evidence="4">
    <location>
        <begin position="34"/>
        <end position="158"/>
    </location>
</feature>
<evidence type="ECO:0000259" key="4">
    <source>
        <dbReference type="Pfam" id="PF16763"/>
    </source>
</evidence>
<gene>
    <name evidence="5" type="ORF">AVEN_163247_1</name>
</gene>
<reference evidence="5 6" key="1">
    <citation type="journal article" date="2019" name="Sci. Rep.">
        <title>Orb-weaving spider Araneus ventricosus genome elucidates the spidroin gene catalogue.</title>
        <authorList>
            <person name="Kono N."/>
            <person name="Nakamura H."/>
            <person name="Ohtoshi R."/>
            <person name="Moran D.A.P."/>
            <person name="Shinohara A."/>
            <person name="Yoshida Y."/>
            <person name="Fujiwara M."/>
            <person name="Mori M."/>
            <person name="Tomita M."/>
            <person name="Arakawa K."/>
        </authorList>
    </citation>
    <scope>NUCLEOTIDE SEQUENCE [LARGE SCALE GENOMIC DNA]</scope>
</reference>
<feature type="chain" id="PRO_5021320178" description="Spidroin N-terminal domain-containing protein" evidence="2">
    <location>
        <begin position="24"/>
        <end position="513"/>
    </location>
</feature>
<dbReference type="Proteomes" id="UP000499080">
    <property type="component" value="Unassembled WGS sequence"/>
</dbReference>
<sequence>MNWSTTLGFAVLLLSLHCNSVQSKKHSSHVSKSPWADPVKAKAFMDCLIKKIEQSDVIPQQEKQDMESLVQSLMSALAGNTKGNNSKATLQAMNMAFASALAELVVAEGADDPNGIEVKTNALINILQQCFKKTMHKVDKKFIYEIKDLIQMFVKEAAEEMNEAEEDNEFPEDYSYNVEFQTNDQASKDAYITNYQLQQSSGQYPDGGDWGPSASPSDSSSGAGMTPERLMSALGNSEVIGSICRGLKSPVQIKGALDMALTQVLQTSLRLDGNSASRLASSATNGILSLPSGSSPREYVRVLLTGPLSVKLQQAGIINNPAALKVFLQTLFGGLIKAAAKYGVIIPRDAADKDVASATTSMTTTITSIQTSFDSQPSGEYPGGQYPDGGDWGPSDFASGGGDFAASLINILNSRNGLKSPEANLRINTLTSAVQQAIGDDGIKPSVLSSVLRASFSKLKNSGMSSDKATIESLMELITALVNVVGSSRPDPMKSVALSSSIGFTTSLAGALS</sequence>
<evidence type="ECO:0008006" key="7">
    <source>
        <dbReference type="Google" id="ProtNLM"/>
    </source>
</evidence>
<feature type="domain" description="Spidroin C-terminal" evidence="3">
    <location>
        <begin position="413"/>
        <end position="489"/>
    </location>
</feature>
<evidence type="ECO:0000313" key="6">
    <source>
        <dbReference type="Proteomes" id="UP000499080"/>
    </source>
</evidence>
<feature type="compositionally biased region" description="Low complexity" evidence="1">
    <location>
        <begin position="211"/>
        <end position="224"/>
    </location>
</feature>
<organism evidence="5 6">
    <name type="scientific">Araneus ventricosus</name>
    <name type="common">Orbweaver spider</name>
    <name type="synonym">Epeira ventricosa</name>
    <dbReference type="NCBI Taxonomy" id="182803"/>
    <lineage>
        <taxon>Eukaryota</taxon>
        <taxon>Metazoa</taxon>
        <taxon>Ecdysozoa</taxon>
        <taxon>Arthropoda</taxon>
        <taxon>Chelicerata</taxon>
        <taxon>Arachnida</taxon>
        <taxon>Araneae</taxon>
        <taxon>Araneomorphae</taxon>
        <taxon>Entelegynae</taxon>
        <taxon>Araneoidea</taxon>
        <taxon>Araneidae</taxon>
        <taxon>Araneus</taxon>
    </lineage>
</organism>
<evidence type="ECO:0000256" key="1">
    <source>
        <dbReference type="SAM" id="MobiDB-lite"/>
    </source>
</evidence>
<keyword evidence="6" id="KW-1185">Reference proteome</keyword>